<name>A0A6A5BSI6_NAEFO</name>
<evidence type="ECO:0000313" key="4">
    <source>
        <dbReference type="Proteomes" id="UP000444721"/>
    </source>
</evidence>
<feature type="transmembrane region" description="Helical" evidence="2">
    <location>
        <begin position="171"/>
        <end position="196"/>
    </location>
</feature>
<evidence type="ECO:0000256" key="2">
    <source>
        <dbReference type="SAM" id="Phobius"/>
    </source>
</evidence>
<keyword evidence="2" id="KW-0812">Transmembrane</keyword>
<dbReference type="Proteomes" id="UP000444721">
    <property type="component" value="Unassembled WGS sequence"/>
</dbReference>
<dbReference type="OrthoDB" id="10649760at2759"/>
<sequence>MSWEKHISFAETTTKSPQQTKNSNLFQQASKSPELKRHHSTASRKKRVSISNVSTANSGNPSSTDSKDSPLDATPTASPGLPSTSSVRVAQSTNQIPASSTLTVDNLSSFKSITTSSKVSSGDKGTQTLVEGERFEKDFSFPATSVPLDVVIVSKPIIDVEANNAKSSYHLALLITAMLSFFCLGFFSFIPFVVIYAKYHSSQSEKVQQYVSRSKWIILLILLGDLVLFLIAALVVVIVLFATGVFKALSK</sequence>
<protein>
    <submittedName>
        <fullName evidence="3">Uncharacterized protein</fullName>
    </submittedName>
</protein>
<dbReference type="EMBL" id="VFQX01000037">
    <property type="protein sequence ID" value="KAF0976395.1"/>
    <property type="molecule type" value="Genomic_DNA"/>
</dbReference>
<comment type="caution">
    <text evidence="3">The sequence shown here is derived from an EMBL/GenBank/DDBJ whole genome shotgun (WGS) entry which is preliminary data.</text>
</comment>
<feature type="transmembrane region" description="Helical" evidence="2">
    <location>
        <begin position="216"/>
        <end position="246"/>
    </location>
</feature>
<dbReference type="VEuPathDB" id="AmoebaDB:FDP41_004294"/>
<feature type="compositionally biased region" description="Polar residues" evidence="1">
    <location>
        <begin position="10"/>
        <end position="31"/>
    </location>
</feature>
<keyword evidence="2" id="KW-0472">Membrane</keyword>
<evidence type="ECO:0000313" key="3">
    <source>
        <dbReference type="EMBL" id="KAF0976395.1"/>
    </source>
</evidence>
<evidence type="ECO:0000256" key="1">
    <source>
        <dbReference type="SAM" id="MobiDB-lite"/>
    </source>
</evidence>
<reference evidence="3 4" key="1">
    <citation type="journal article" date="2019" name="Sci. Rep.">
        <title>Nanopore sequencing improves the draft genome of the human pathogenic amoeba Naegleria fowleri.</title>
        <authorList>
            <person name="Liechti N."/>
            <person name="Schurch N."/>
            <person name="Bruggmann R."/>
            <person name="Wittwer M."/>
        </authorList>
    </citation>
    <scope>NUCLEOTIDE SEQUENCE [LARGE SCALE GENOMIC DNA]</scope>
    <source>
        <strain evidence="3 4">ATCC 30894</strain>
    </source>
</reference>
<dbReference type="VEuPathDB" id="AmoebaDB:NF0065900"/>
<organism evidence="3 4">
    <name type="scientific">Naegleria fowleri</name>
    <name type="common">Brain eating amoeba</name>
    <dbReference type="NCBI Taxonomy" id="5763"/>
    <lineage>
        <taxon>Eukaryota</taxon>
        <taxon>Discoba</taxon>
        <taxon>Heterolobosea</taxon>
        <taxon>Tetramitia</taxon>
        <taxon>Eutetramitia</taxon>
        <taxon>Vahlkampfiidae</taxon>
        <taxon>Naegleria</taxon>
    </lineage>
</organism>
<proteinExistence type="predicted"/>
<accession>A0A6A5BSI6</accession>
<dbReference type="VEuPathDB" id="AmoebaDB:NfTy_084540"/>
<keyword evidence="2" id="KW-1133">Transmembrane helix</keyword>
<dbReference type="RefSeq" id="XP_044561108.1">
    <property type="nucleotide sequence ID" value="XM_044707692.1"/>
</dbReference>
<dbReference type="AlphaFoldDB" id="A0A6A5BSI6"/>
<feature type="compositionally biased region" description="Basic residues" evidence="1">
    <location>
        <begin position="36"/>
        <end position="48"/>
    </location>
</feature>
<dbReference type="GeneID" id="68111512"/>
<feature type="compositionally biased region" description="Polar residues" evidence="1">
    <location>
        <begin position="75"/>
        <end position="92"/>
    </location>
</feature>
<keyword evidence="4" id="KW-1185">Reference proteome</keyword>
<feature type="compositionally biased region" description="Polar residues" evidence="1">
    <location>
        <begin position="49"/>
        <end position="64"/>
    </location>
</feature>
<gene>
    <name evidence="3" type="ORF">FDP41_004294</name>
</gene>
<feature type="region of interest" description="Disordered" evidence="1">
    <location>
        <begin position="1"/>
        <end position="92"/>
    </location>
</feature>